<dbReference type="InterPro" id="IPR032675">
    <property type="entry name" value="LRR_dom_sf"/>
</dbReference>
<dbReference type="InterPro" id="IPR050836">
    <property type="entry name" value="SDS22/Internalin_LRR"/>
</dbReference>
<sequence length="539" mass="59262">MKKYLYISVIYFLFAGIYAANAQPYYTIPDINLRNVLIRDYPAYMNAEGQLNVAAAKMMSADLNLDNADIQNPDGIQFFEKTGILRLRNNRVTNVSQLSYMKNLRRIYVNGNQITSIPNLADLYQLIDLYVGNNKITSIASIANKTTLLYLNAAGNALTEIPDLSALVNLKTLALDFNSISVLPDLSMNSNLQQLSISNTNIHSIPSLPTLLNLEIFNCEKTNMTDLSGLHTNTKLIKLLAQNCRVSTLPNFANKPNLTTVNLSENYLTFEDLIPLASLPNFSVFTYAPQKNISIPAYVDIRERNMYTYQIPIDPALTTNTFTWYKNNTPLLTNATGNYSFAPAFMSDSGIYSAYITNAALPGLTLKTNTSKLTVRTCMDISKLNISVLSSDCREGSLIDIAGTTVDGAVAPVNYILQSTSPVKNMTGITATQFPNIIPGTYVLQATDSRNCTTYKTFLLDKGSDCESVFSPNGDGIMDNYFIPDIGTVRIYNTSKKLIKTLQVPGAWDGSTDAGGMADSGYYVIIINESGSIGVSLMR</sequence>
<keyword evidence="3" id="KW-0732">Signal</keyword>
<dbReference type="KEGG" id="chu:CHU_1158"/>
<dbReference type="EMBL" id="CP000383">
    <property type="protein sequence ID" value="ABG58433.1"/>
    <property type="molecule type" value="Genomic_DNA"/>
</dbReference>
<dbReference type="SUPFAM" id="SSF48726">
    <property type="entry name" value="Immunoglobulin"/>
    <property type="match status" value="1"/>
</dbReference>
<keyword evidence="2" id="KW-0677">Repeat</keyword>
<dbReference type="InterPro" id="IPR001611">
    <property type="entry name" value="Leu-rich_rpt"/>
</dbReference>
<keyword evidence="1" id="KW-0433">Leucine-rich repeat</keyword>
<protein>
    <submittedName>
        <fullName evidence="4">Uncharacterized protein</fullName>
    </submittedName>
</protein>
<keyword evidence="5" id="KW-1185">Reference proteome</keyword>
<dbReference type="PANTHER" id="PTHR46652:SF3">
    <property type="entry name" value="LEUCINE-RICH REPEAT-CONTAINING PROTEIN 9"/>
    <property type="match status" value="1"/>
</dbReference>
<dbReference type="InterPro" id="IPR013783">
    <property type="entry name" value="Ig-like_fold"/>
</dbReference>
<reference evidence="4 5" key="1">
    <citation type="journal article" date="2007" name="Appl. Environ. Microbiol.">
        <title>Genome sequence of the cellulolytic gliding bacterium Cytophaga hutchinsonii.</title>
        <authorList>
            <person name="Xie G."/>
            <person name="Bruce D.C."/>
            <person name="Challacombe J.F."/>
            <person name="Chertkov O."/>
            <person name="Detter J.C."/>
            <person name="Gilna P."/>
            <person name="Han C.S."/>
            <person name="Lucas S."/>
            <person name="Misra M."/>
            <person name="Myers G.L."/>
            <person name="Richardson P."/>
            <person name="Tapia R."/>
            <person name="Thayer N."/>
            <person name="Thompson L.S."/>
            <person name="Brettin T.S."/>
            <person name="Henrissat B."/>
            <person name="Wilson D.B."/>
            <person name="McBride M.J."/>
        </authorList>
    </citation>
    <scope>NUCLEOTIDE SEQUENCE [LARGE SCALE GENOMIC DNA]</scope>
    <source>
        <strain evidence="5">ATCC 33406 / DSM 1761 / CIP 103989 / NBRC 15051 / NCIMB 9469 / D465</strain>
    </source>
</reference>
<dbReference type="RefSeq" id="WP_011584548.1">
    <property type="nucleotide sequence ID" value="NC_008255.1"/>
</dbReference>
<proteinExistence type="predicted"/>
<dbReference type="InterPro" id="IPR025875">
    <property type="entry name" value="Leu-rich_rpt_4"/>
</dbReference>
<organism evidence="4 5">
    <name type="scientific">Cytophaga hutchinsonii (strain ATCC 33406 / DSM 1761 / CIP 103989 / NBRC 15051 / NCIMB 9469 / D465)</name>
    <dbReference type="NCBI Taxonomy" id="269798"/>
    <lineage>
        <taxon>Bacteria</taxon>
        <taxon>Pseudomonadati</taxon>
        <taxon>Bacteroidota</taxon>
        <taxon>Cytophagia</taxon>
        <taxon>Cytophagales</taxon>
        <taxon>Cytophagaceae</taxon>
        <taxon>Cytophaga</taxon>
    </lineage>
</organism>
<feature type="chain" id="PRO_5026943036" evidence="3">
    <location>
        <begin position="23"/>
        <end position="539"/>
    </location>
</feature>
<dbReference type="Proteomes" id="UP000001822">
    <property type="component" value="Chromosome"/>
</dbReference>
<dbReference type="SUPFAM" id="SSF52058">
    <property type="entry name" value="L domain-like"/>
    <property type="match status" value="1"/>
</dbReference>
<dbReference type="PROSITE" id="PS51450">
    <property type="entry name" value="LRR"/>
    <property type="match status" value="5"/>
</dbReference>
<dbReference type="Pfam" id="PF12799">
    <property type="entry name" value="LRR_4"/>
    <property type="match status" value="1"/>
</dbReference>
<gene>
    <name evidence="4" type="ordered locus">CHU_1158</name>
</gene>
<dbReference type="SMART" id="SM00369">
    <property type="entry name" value="LRR_TYP"/>
    <property type="match status" value="3"/>
</dbReference>
<dbReference type="InterPro" id="IPR003591">
    <property type="entry name" value="Leu-rich_rpt_typical-subtyp"/>
</dbReference>
<accession>A0A6N4SQ75</accession>
<feature type="signal peptide" evidence="3">
    <location>
        <begin position="1"/>
        <end position="22"/>
    </location>
</feature>
<dbReference type="InterPro" id="IPR036179">
    <property type="entry name" value="Ig-like_dom_sf"/>
</dbReference>
<name>A0A6N4SQ75_CYTH3</name>
<evidence type="ECO:0000256" key="3">
    <source>
        <dbReference type="SAM" id="SignalP"/>
    </source>
</evidence>
<evidence type="ECO:0000256" key="1">
    <source>
        <dbReference type="ARBA" id="ARBA00022614"/>
    </source>
</evidence>
<dbReference type="SMART" id="SM00364">
    <property type="entry name" value="LRR_BAC"/>
    <property type="match status" value="4"/>
</dbReference>
<dbReference type="Gene3D" id="2.60.40.10">
    <property type="entry name" value="Immunoglobulins"/>
    <property type="match status" value="1"/>
</dbReference>
<dbReference type="OrthoDB" id="917234at2"/>
<dbReference type="SMART" id="SM00365">
    <property type="entry name" value="LRR_SD22"/>
    <property type="match status" value="4"/>
</dbReference>
<evidence type="ECO:0000256" key="2">
    <source>
        <dbReference type="ARBA" id="ARBA00022737"/>
    </source>
</evidence>
<evidence type="ECO:0000313" key="5">
    <source>
        <dbReference type="Proteomes" id="UP000001822"/>
    </source>
</evidence>
<dbReference type="AlphaFoldDB" id="A0A6N4SQ75"/>
<dbReference type="Gene3D" id="3.80.10.10">
    <property type="entry name" value="Ribonuclease Inhibitor"/>
    <property type="match status" value="1"/>
</dbReference>
<evidence type="ECO:0000313" key="4">
    <source>
        <dbReference type="EMBL" id="ABG58433.1"/>
    </source>
</evidence>
<dbReference type="PANTHER" id="PTHR46652">
    <property type="entry name" value="LEUCINE-RICH REPEAT AND IQ DOMAIN-CONTAINING PROTEIN 1-RELATED"/>
    <property type="match status" value="1"/>
</dbReference>